<dbReference type="AlphaFoldDB" id="A0A250JVK0"/>
<sequence length="194" mass="20668">MRYDVAVMPRPLLPLLTAIALTGCGDTASDDADACERFSFPLSAPSPSHHLDTCSSEGCGNGERPPNSGLHCGNVSACGSFSEPVAPCLYIHNLEHGHAVFLYNCPEGCPDEVAKLEAAAATAPKGGNAVRRALVAPDPTLPRRVAAMLWRRTYLADAADPEALRCLMRLQDVDAPEPRLTCPAPPEFHAPSRR</sequence>
<protein>
    <recommendedName>
        <fullName evidence="3">Lipoprotein</fullName>
    </recommendedName>
</protein>
<evidence type="ECO:0000313" key="2">
    <source>
        <dbReference type="Proteomes" id="UP000217343"/>
    </source>
</evidence>
<evidence type="ECO:0008006" key="3">
    <source>
        <dbReference type="Google" id="ProtNLM"/>
    </source>
</evidence>
<accession>A0A250JVK0</accession>
<reference evidence="1 2" key="1">
    <citation type="submission" date="2017-06" db="EMBL/GenBank/DDBJ databases">
        <title>Sequencing and comparative analysis of myxobacterial genomes.</title>
        <authorList>
            <person name="Rupp O."/>
            <person name="Goesmann A."/>
            <person name="Sogaard-Andersen L."/>
        </authorList>
    </citation>
    <scope>NUCLEOTIDE SEQUENCE [LARGE SCALE GENOMIC DNA]</scope>
    <source>
        <strain evidence="1 2">DSM 14697</strain>
    </source>
</reference>
<dbReference type="Proteomes" id="UP000217343">
    <property type="component" value="Chromosome"/>
</dbReference>
<gene>
    <name evidence="1" type="ORF">MYMAC_003520</name>
</gene>
<name>A0A250JVK0_9BACT</name>
<dbReference type="Pfam" id="PF11303">
    <property type="entry name" value="DUF3105"/>
    <property type="match status" value="1"/>
</dbReference>
<evidence type="ECO:0000313" key="1">
    <source>
        <dbReference type="EMBL" id="ATB47899.1"/>
    </source>
</evidence>
<dbReference type="EMBL" id="CP022203">
    <property type="protein sequence ID" value="ATB47899.1"/>
    <property type="molecule type" value="Genomic_DNA"/>
</dbReference>
<dbReference type="KEGG" id="mmas:MYMAC_003520"/>
<dbReference type="InterPro" id="IPR021454">
    <property type="entry name" value="DUF3105"/>
</dbReference>
<keyword evidence="2" id="KW-1185">Reference proteome</keyword>
<dbReference type="OrthoDB" id="5515087at2"/>
<proteinExistence type="predicted"/>
<organism evidence="1 2">
    <name type="scientific">Corallococcus macrosporus DSM 14697</name>
    <dbReference type="NCBI Taxonomy" id="1189310"/>
    <lineage>
        <taxon>Bacteria</taxon>
        <taxon>Pseudomonadati</taxon>
        <taxon>Myxococcota</taxon>
        <taxon>Myxococcia</taxon>
        <taxon>Myxococcales</taxon>
        <taxon>Cystobacterineae</taxon>
        <taxon>Myxococcaceae</taxon>
        <taxon>Corallococcus</taxon>
    </lineage>
</organism>
<dbReference type="PROSITE" id="PS51257">
    <property type="entry name" value="PROKAR_LIPOPROTEIN"/>
    <property type="match status" value="1"/>
</dbReference>
<dbReference type="RefSeq" id="WP_095958927.1">
    <property type="nucleotide sequence ID" value="NZ_CP022203.1"/>
</dbReference>